<comment type="caution">
    <text evidence="1">The sequence shown here is derived from an EMBL/GenBank/DDBJ whole genome shotgun (WGS) entry which is preliminary data.</text>
</comment>
<evidence type="ECO:0000313" key="2">
    <source>
        <dbReference type="Proteomes" id="UP001157502"/>
    </source>
</evidence>
<gene>
    <name evidence="1" type="ORF">DPEC_G00038180</name>
</gene>
<keyword evidence="2" id="KW-1185">Reference proteome</keyword>
<dbReference type="EMBL" id="CM055730">
    <property type="protein sequence ID" value="KAJ8014238.1"/>
    <property type="molecule type" value="Genomic_DNA"/>
</dbReference>
<reference evidence="1" key="1">
    <citation type="submission" date="2021-05" db="EMBL/GenBank/DDBJ databases">
        <authorList>
            <person name="Pan Q."/>
            <person name="Jouanno E."/>
            <person name="Zahm M."/>
            <person name="Klopp C."/>
            <person name="Cabau C."/>
            <person name="Louis A."/>
            <person name="Berthelot C."/>
            <person name="Parey E."/>
            <person name="Roest Crollius H."/>
            <person name="Montfort J."/>
            <person name="Robinson-Rechavi M."/>
            <person name="Bouchez O."/>
            <person name="Lampietro C."/>
            <person name="Lopez Roques C."/>
            <person name="Donnadieu C."/>
            <person name="Postlethwait J."/>
            <person name="Bobe J."/>
            <person name="Dillon D."/>
            <person name="Chandos A."/>
            <person name="von Hippel F."/>
            <person name="Guiguen Y."/>
        </authorList>
    </citation>
    <scope>NUCLEOTIDE SEQUENCE</scope>
    <source>
        <strain evidence="1">YG-Jan2019</strain>
    </source>
</reference>
<dbReference type="Proteomes" id="UP001157502">
    <property type="component" value="Chromosome 3"/>
</dbReference>
<protein>
    <submittedName>
        <fullName evidence="1">Uncharacterized protein</fullName>
    </submittedName>
</protein>
<organism evidence="1 2">
    <name type="scientific">Dallia pectoralis</name>
    <name type="common">Alaska blackfish</name>
    <dbReference type="NCBI Taxonomy" id="75939"/>
    <lineage>
        <taxon>Eukaryota</taxon>
        <taxon>Metazoa</taxon>
        <taxon>Chordata</taxon>
        <taxon>Craniata</taxon>
        <taxon>Vertebrata</taxon>
        <taxon>Euteleostomi</taxon>
        <taxon>Actinopterygii</taxon>
        <taxon>Neopterygii</taxon>
        <taxon>Teleostei</taxon>
        <taxon>Protacanthopterygii</taxon>
        <taxon>Esociformes</taxon>
        <taxon>Umbridae</taxon>
        <taxon>Dallia</taxon>
    </lineage>
</organism>
<name>A0ACC2HEF6_DALPE</name>
<evidence type="ECO:0000313" key="1">
    <source>
        <dbReference type="EMBL" id="KAJ8014238.1"/>
    </source>
</evidence>
<proteinExistence type="predicted"/>
<sequence length="180" mass="20379">MEFETNHVRRLPGGITSNAGNDEGHEAPAEPRDRSVQRPLSSLARLYVYALHGCLCEVGFTALWDWWQTKDPRLPGHTSLWALPMYALAIFLLEAVRGSLLAQRCPLLPRLLVYTLLIYVWEFSWGVVLRLLGACPWDYSEFSYNLGGLVTLEYAGPWALASLIAEQHVIRNTLRVRLAN</sequence>
<accession>A0ACC2HEF6</accession>